<proteinExistence type="predicted"/>
<comment type="caution">
    <text evidence="1">The sequence shown here is derived from an EMBL/GenBank/DDBJ whole genome shotgun (WGS) entry which is preliminary data.</text>
</comment>
<evidence type="ECO:0000313" key="1">
    <source>
        <dbReference type="EMBL" id="KAI9513051.1"/>
    </source>
</evidence>
<organism evidence="1 2">
    <name type="scientific">Russula earlei</name>
    <dbReference type="NCBI Taxonomy" id="71964"/>
    <lineage>
        <taxon>Eukaryota</taxon>
        <taxon>Fungi</taxon>
        <taxon>Dikarya</taxon>
        <taxon>Basidiomycota</taxon>
        <taxon>Agaricomycotina</taxon>
        <taxon>Agaricomycetes</taxon>
        <taxon>Russulales</taxon>
        <taxon>Russulaceae</taxon>
        <taxon>Russula</taxon>
    </lineage>
</organism>
<dbReference type="Proteomes" id="UP001207468">
    <property type="component" value="Unassembled WGS sequence"/>
</dbReference>
<gene>
    <name evidence="1" type="ORF">F5148DRAFT_972382</name>
</gene>
<evidence type="ECO:0000313" key="2">
    <source>
        <dbReference type="Proteomes" id="UP001207468"/>
    </source>
</evidence>
<keyword evidence="2" id="KW-1185">Reference proteome</keyword>
<accession>A0ACC0UN78</accession>
<dbReference type="EMBL" id="JAGFNK010000003">
    <property type="protein sequence ID" value="KAI9513051.1"/>
    <property type="molecule type" value="Genomic_DNA"/>
</dbReference>
<name>A0ACC0UN78_9AGAM</name>
<reference evidence="1" key="1">
    <citation type="submission" date="2021-03" db="EMBL/GenBank/DDBJ databases">
        <title>Evolutionary priming and transition to the ectomycorrhizal habit in an iconic lineage of mushroom-forming fungi: is preadaptation a requirement?</title>
        <authorList>
            <consortium name="DOE Joint Genome Institute"/>
            <person name="Looney B.P."/>
            <person name="Miyauchi S."/>
            <person name="Morin E."/>
            <person name="Drula E."/>
            <person name="Courty P.E."/>
            <person name="Chicoki N."/>
            <person name="Fauchery L."/>
            <person name="Kohler A."/>
            <person name="Kuo A."/>
            <person name="LaButti K."/>
            <person name="Pangilinan J."/>
            <person name="Lipzen A."/>
            <person name="Riley R."/>
            <person name="Andreopoulos W."/>
            <person name="He G."/>
            <person name="Johnson J."/>
            <person name="Barry K.W."/>
            <person name="Grigoriev I.V."/>
            <person name="Nagy L."/>
            <person name="Hibbett D."/>
            <person name="Henrissat B."/>
            <person name="Matheny P.B."/>
            <person name="Labbe J."/>
            <person name="Martin A.F."/>
        </authorList>
    </citation>
    <scope>NUCLEOTIDE SEQUENCE</scope>
    <source>
        <strain evidence="1">BPL698</strain>
    </source>
</reference>
<sequence length="520" mass="58546">MPGWQSLPLELIVRILEALDPQTLVHCRRVIRLNKFLIDDTVSLQYRIALYSAGLIDGPSSTLTTSERLSLLKSYEASWKDMDWSAQISLPVAEGGLWEFYGNVWAHSTGIDTIEFVQLPSRLRGISLRQWTVRLDFAPRDFGIDPSQDLLVTIERITNASHLYRMRFLKLSTGEKYSLSSDTATNIEYTPATPVNPFLRLVFSIRVSGDYVGILFKDNDFVTDGDYNELVVWNWKTGSRNLSVTLLGIESFTFFGDGYVMASSSPPRPLGNAQPALLLYSIDQRVAQNTESPHAPLLRYLPPYSGVRGQSLFICLMTSDPSPIWSSSPGLQVPFQIPHNERAIAFTLRRRLDLIQGNSYGPTFLVPASTLLKHVNNITVGEEGRDIEWEQWGASGSLVPYQGQWSVNTCFVFGMRHILPLVVVRDDRQAMIVRDLCPRRCMRASEEEREESNALHHTMGCVEPYPRTIVKCVPLPACISNGSDVELMISEDGVVILEVRHRHVCVIMAARLTPWGCRPT</sequence>
<protein>
    <submittedName>
        <fullName evidence="1">Uncharacterized protein</fullName>
    </submittedName>
</protein>